<reference evidence="3 4" key="1">
    <citation type="submission" date="2020-03" db="EMBL/GenBank/DDBJ databases">
        <title>Bacterial isolates of synthetic phycosphere.</title>
        <authorList>
            <person name="Fu H."/>
            <person name="Moran M.A."/>
        </authorList>
    </citation>
    <scope>NUCLEOTIDE SEQUENCE [LARGE SCALE GENOMIC DNA]</scope>
    <source>
        <strain evidence="3 4">HF1</strain>
    </source>
</reference>
<dbReference type="SMART" id="SM00564">
    <property type="entry name" value="PQQ"/>
    <property type="match status" value="6"/>
</dbReference>
<evidence type="ECO:0000313" key="3">
    <source>
        <dbReference type="EMBL" id="NIY73070.1"/>
    </source>
</evidence>
<dbReference type="Pfam" id="PF13360">
    <property type="entry name" value="PQQ_2"/>
    <property type="match status" value="2"/>
</dbReference>
<proteinExistence type="predicted"/>
<feature type="domain" description="Pyrrolo-quinoline quinone repeat" evidence="2">
    <location>
        <begin position="376"/>
        <end position="435"/>
    </location>
</feature>
<feature type="domain" description="Pyrrolo-quinoline quinone repeat" evidence="2">
    <location>
        <begin position="118"/>
        <end position="354"/>
    </location>
</feature>
<keyword evidence="1" id="KW-0732">Signal</keyword>
<dbReference type="InterPro" id="IPR015943">
    <property type="entry name" value="WD40/YVTN_repeat-like_dom_sf"/>
</dbReference>
<evidence type="ECO:0000313" key="4">
    <source>
        <dbReference type="Proteomes" id="UP000709466"/>
    </source>
</evidence>
<gene>
    <name evidence="3" type="ORF">HCZ30_11575</name>
</gene>
<comment type="caution">
    <text evidence="3">The sequence shown here is derived from an EMBL/GenBank/DDBJ whole genome shotgun (WGS) entry which is preliminary data.</text>
</comment>
<dbReference type="InterPro" id="IPR002372">
    <property type="entry name" value="PQQ_rpt_dom"/>
</dbReference>
<dbReference type="Gene3D" id="2.130.10.10">
    <property type="entry name" value="YVTN repeat-like/Quinoprotein amine dehydrogenase"/>
    <property type="match status" value="1"/>
</dbReference>
<sequence>MSIRTLLSSSVLLAALAGCGGTDIILPGERVDFRDGTYAAPQAETNIALAASIPAATNNADWAQNGGNAQHNVQNAAFGGTPQLLFSADIGAGNEKRARLAADPIVAGGVVYTIDSDSQLVATSTAGARLWQSNLKPVGERVAGPAGGMAVAGGIIYATSGYGEVIALDTSNGGIVWRQDLNSAGAAAPTVASGMVYVASRDSRGWVLDAANGRVKWTVDGIVSETRYGSGASVAIGNDLSLFPFPSGQIIATFRNGGTNRWNSAVAGERLGYAVGAVFTGVSSSPVIDGGTVYAGNPVGRLAAMNLATGAIEWTANDGAIGPIQLTGNSLYFVNDVNELVRLDKSSGNVIWRQSLPDMIERRFGLSNAAYAHYGPIMAGGQLYVASSDGNLRQFDPASGALVGQTEVRGGAASNPVVAGGVLYVVSQDGKLLAFR</sequence>
<feature type="chain" id="PRO_5046010790" evidence="1">
    <location>
        <begin position="18"/>
        <end position="436"/>
    </location>
</feature>
<dbReference type="InterPro" id="IPR011047">
    <property type="entry name" value="Quinoprotein_ADH-like_sf"/>
</dbReference>
<protein>
    <submittedName>
        <fullName evidence="3">PQQ-binding-like beta-propeller repeat protein</fullName>
    </submittedName>
</protein>
<dbReference type="PANTHER" id="PTHR34512:SF30">
    <property type="entry name" value="OUTER MEMBRANE PROTEIN ASSEMBLY FACTOR BAMB"/>
    <property type="match status" value="1"/>
</dbReference>
<dbReference type="EMBL" id="JAATOP010000007">
    <property type="protein sequence ID" value="NIY73070.1"/>
    <property type="molecule type" value="Genomic_DNA"/>
</dbReference>
<evidence type="ECO:0000259" key="2">
    <source>
        <dbReference type="Pfam" id="PF13360"/>
    </source>
</evidence>
<dbReference type="RefSeq" id="WP_167638454.1">
    <property type="nucleotide sequence ID" value="NZ_JAATOP010000007.1"/>
</dbReference>
<accession>A0ABX0VYC8</accession>
<dbReference type="PROSITE" id="PS51257">
    <property type="entry name" value="PROKAR_LIPOPROTEIN"/>
    <property type="match status" value="1"/>
</dbReference>
<evidence type="ECO:0000256" key="1">
    <source>
        <dbReference type="SAM" id="SignalP"/>
    </source>
</evidence>
<name>A0ABX0VYC8_9RHOB</name>
<dbReference type="Proteomes" id="UP000709466">
    <property type="component" value="Unassembled WGS sequence"/>
</dbReference>
<organism evidence="3 4">
    <name type="scientific">Marivivens donghaensis</name>
    <dbReference type="NCBI Taxonomy" id="1699413"/>
    <lineage>
        <taxon>Bacteria</taxon>
        <taxon>Pseudomonadati</taxon>
        <taxon>Pseudomonadota</taxon>
        <taxon>Alphaproteobacteria</taxon>
        <taxon>Rhodobacterales</taxon>
        <taxon>Paracoccaceae</taxon>
        <taxon>Marivivens group</taxon>
        <taxon>Marivivens</taxon>
    </lineage>
</organism>
<keyword evidence="4" id="KW-1185">Reference proteome</keyword>
<feature type="signal peptide" evidence="1">
    <location>
        <begin position="1"/>
        <end position="17"/>
    </location>
</feature>
<dbReference type="InterPro" id="IPR018391">
    <property type="entry name" value="PQQ_b-propeller_rpt"/>
</dbReference>
<dbReference type="PANTHER" id="PTHR34512">
    <property type="entry name" value="CELL SURFACE PROTEIN"/>
    <property type="match status" value="1"/>
</dbReference>
<dbReference type="SUPFAM" id="SSF50998">
    <property type="entry name" value="Quinoprotein alcohol dehydrogenase-like"/>
    <property type="match status" value="2"/>
</dbReference>